<dbReference type="AlphaFoldDB" id="A0AAQ3Q6X0"/>
<reference evidence="3 4" key="1">
    <citation type="submission" date="2023-10" db="EMBL/GenBank/DDBJ databases">
        <title>Chromosome-scale genome assembly provides insights into flower coloration mechanisms of Canna indica.</title>
        <authorList>
            <person name="Li C."/>
        </authorList>
    </citation>
    <scope>NUCLEOTIDE SEQUENCE [LARGE SCALE GENOMIC DNA]</scope>
    <source>
        <tissue evidence="3">Flower</tissue>
    </source>
</reference>
<feature type="compositionally biased region" description="Gly residues" evidence="1">
    <location>
        <begin position="300"/>
        <end position="310"/>
    </location>
</feature>
<dbReference type="Gene3D" id="3.30.1330.80">
    <property type="entry name" value="Hypothetical protein, similar to alpha- acetolactate decarboxylase, domain 2"/>
    <property type="match status" value="1"/>
</dbReference>
<dbReference type="GO" id="GO:0003680">
    <property type="term" value="F:minor groove of adenine-thymine-rich DNA binding"/>
    <property type="evidence" value="ECO:0007669"/>
    <property type="project" value="InterPro"/>
</dbReference>
<dbReference type="GO" id="GO:0005634">
    <property type="term" value="C:nucleus"/>
    <property type="evidence" value="ECO:0007669"/>
    <property type="project" value="TreeGrafter"/>
</dbReference>
<feature type="region of interest" description="Disordered" evidence="1">
    <location>
        <begin position="1"/>
        <end position="95"/>
    </location>
</feature>
<feature type="region of interest" description="Disordered" evidence="1">
    <location>
        <begin position="234"/>
        <end position="310"/>
    </location>
</feature>
<protein>
    <submittedName>
        <fullName evidence="3">AT-hook motif nuclear-localized protein 26-like</fullName>
    </submittedName>
</protein>
<evidence type="ECO:0000313" key="4">
    <source>
        <dbReference type="Proteomes" id="UP001327560"/>
    </source>
</evidence>
<dbReference type="SUPFAM" id="SSF117856">
    <property type="entry name" value="AF0104/ALDC/Ptd012-like"/>
    <property type="match status" value="1"/>
</dbReference>
<accession>A0AAQ3Q6X0</accession>
<dbReference type="Proteomes" id="UP001327560">
    <property type="component" value="Chromosome 2"/>
</dbReference>
<evidence type="ECO:0000313" key="3">
    <source>
        <dbReference type="EMBL" id="WOK98094.1"/>
    </source>
</evidence>
<dbReference type="InterPro" id="IPR005175">
    <property type="entry name" value="PPC_dom"/>
</dbReference>
<dbReference type="CDD" id="cd11378">
    <property type="entry name" value="DUF296"/>
    <property type="match status" value="1"/>
</dbReference>
<feature type="domain" description="PPC" evidence="2">
    <location>
        <begin position="102"/>
        <end position="240"/>
    </location>
</feature>
<dbReference type="Pfam" id="PF03479">
    <property type="entry name" value="PCC"/>
    <property type="match status" value="1"/>
</dbReference>
<sequence length="310" mass="32753">MDPLPPFGHHLSGRFLPPSSPFYHPLPPQQLSPRVQEEPNFISNNGGTPDNLRSNGSDYVDGKELTQTASPGSGETSRRSRGRPPGSRNKAKPPVIIMQESADVMRSYVLEIADGSDVCDCIATFARRRQLGVCVLSGSGGVVNVCLRQPTPPGSLFTLRGRSEILSLTGSFMPPPAIPLAGTQLTICLAGMQGQVVGGRVVGPLIASGTVVIVAAMFGNAVCEKLPLKDETEDQLPTMQQQNSTLPPLPLPPPPPPPPPPPASSQLPAGNNINFPYHGSMSNRFNNMPMAPTDPFGWSTGLGAGGRPPY</sequence>
<feature type="compositionally biased region" description="Polar residues" evidence="1">
    <location>
        <begin position="41"/>
        <end position="57"/>
    </location>
</feature>
<dbReference type="GO" id="GO:0003700">
    <property type="term" value="F:DNA-binding transcription factor activity"/>
    <property type="evidence" value="ECO:0007669"/>
    <property type="project" value="TreeGrafter"/>
</dbReference>
<dbReference type="PANTHER" id="PTHR31100">
    <property type="entry name" value="AT-HOOK MOTIF NUCLEAR-LOCALIZED PROTEIN 15"/>
    <property type="match status" value="1"/>
</dbReference>
<feature type="compositionally biased region" description="Pro residues" evidence="1">
    <location>
        <begin position="18"/>
        <end position="30"/>
    </location>
</feature>
<proteinExistence type="predicted"/>
<keyword evidence="4" id="KW-1185">Reference proteome</keyword>
<feature type="compositionally biased region" description="Polar residues" evidence="1">
    <location>
        <begin position="264"/>
        <end position="286"/>
    </location>
</feature>
<organism evidence="3 4">
    <name type="scientific">Canna indica</name>
    <name type="common">Indian-shot</name>
    <dbReference type="NCBI Taxonomy" id="4628"/>
    <lineage>
        <taxon>Eukaryota</taxon>
        <taxon>Viridiplantae</taxon>
        <taxon>Streptophyta</taxon>
        <taxon>Embryophyta</taxon>
        <taxon>Tracheophyta</taxon>
        <taxon>Spermatophyta</taxon>
        <taxon>Magnoliopsida</taxon>
        <taxon>Liliopsida</taxon>
        <taxon>Zingiberales</taxon>
        <taxon>Cannaceae</taxon>
        <taxon>Canna</taxon>
    </lineage>
</organism>
<dbReference type="InterPro" id="IPR014476">
    <property type="entry name" value="AHL15-29"/>
</dbReference>
<evidence type="ECO:0000259" key="2">
    <source>
        <dbReference type="PROSITE" id="PS51742"/>
    </source>
</evidence>
<evidence type="ECO:0000256" key="1">
    <source>
        <dbReference type="SAM" id="MobiDB-lite"/>
    </source>
</evidence>
<name>A0AAQ3Q6X0_9LILI</name>
<feature type="compositionally biased region" description="Pro residues" evidence="1">
    <location>
        <begin position="247"/>
        <end position="263"/>
    </location>
</feature>
<dbReference type="PROSITE" id="PS51742">
    <property type="entry name" value="PPC"/>
    <property type="match status" value="1"/>
</dbReference>
<feature type="compositionally biased region" description="Polar residues" evidence="1">
    <location>
        <begin position="235"/>
        <end position="245"/>
    </location>
</feature>
<dbReference type="PANTHER" id="PTHR31100:SF14">
    <property type="entry name" value="AT-HOOK MOTIF NUCLEAR-LOCALIZED PROTEIN 15"/>
    <property type="match status" value="1"/>
</dbReference>
<dbReference type="EMBL" id="CP136891">
    <property type="protein sequence ID" value="WOK98094.1"/>
    <property type="molecule type" value="Genomic_DNA"/>
</dbReference>
<gene>
    <name evidence="3" type="ORF">Cni_G06804</name>
</gene>